<dbReference type="Proteomes" id="UP001476247">
    <property type="component" value="Unassembled WGS sequence"/>
</dbReference>
<comment type="caution">
    <text evidence="3">The sequence shown here is derived from an EMBL/GenBank/DDBJ whole genome shotgun (WGS) entry which is preliminary data.</text>
</comment>
<accession>A0ABP9YB17</accession>
<dbReference type="PROSITE" id="PS51925">
    <property type="entry name" value="SWIB_MDM2"/>
    <property type="match status" value="1"/>
</dbReference>
<evidence type="ECO:0000259" key="2">
    <source>
        <dbReference type="PROSITE" id="PS51925"/>
    </source>
</evidence>
<dbReference type="InterPro" id="IPR019835">
    <property type="entry name" value="SWIB_domain"/>
</dbReference>
<dbReference type="PANTHER" id="PTHR13844">
    <property type="entry name" value="SWI/SNF-RELATED MATRIX-ASSOCIATED ACTIN-DEPENDENT REGULATOR OF CHROMATIN SUBFAMILY D"/>
    <property type="match status" value="1"/>
</dbReference>
<evidence type="ECO:0000256" key="1">
    <source>
        <dbReference type="SAM" id="MobiDB-lite"/>
    </source>
</evidence>
<feature type="domain" description="DM2" evidence="2">
    <location>
        <begin position="198"/>
        <end position="275"/>
    </location>
</feature>
<dbReference type="InterPro" id="IPR003121">
    <property type="entry name" value="SWIB_MDM2_domain"/>
</dbReference>
<feature type="region of interest" description="Disordered" evidence="1">
    <location>
        <begin position="1"/>
        <end position="32"/>
    </location>
</feature>
<dbReference type="InterPro" id="IPR036885">
    <property type="entry name" value="SWIB_MDM2_dom_sf"/>
</dbReference>
<evidence type="ECO:0000313" key="4">
    <source>
        <dbReference type="Proteomes" id="UP001476247"/>
    </source>
</evidence>
<dbReference type="CDD" id="cd10568">
    <property type="entry name" value="SWIB_like"/>
    <property type="match status" value="1"/>
</dbReference>
<dbReference type="Pfam" id="PF02201">
    <property type="entry name" value="SWIB"/>
    <property type="match status" value="1"/>
</dbReference>
<dbReference type="SUPFAM" id="SSF47592">
    <property type="entry name" value="SWIB/MDM2 domain"/>
    <property type="match status" value="1"/>
</dbReference>
<keyword evidence="4" id="KW-1185">Reference proteome</keyword>
<protein>
    <recommendedName>
        <fullName evidence="2">DM2 domain-containing protein</fullName>
    </recommendedName>
</protein>
<organism evidence="3 4">
    <name type="scientific">Helicostylum pulchrum</name>
    <dbReference type="NCBI Taxonomy" id="562976"/>
    <lineage>
        <taxon>Eukaryota</taxon>
        <taxon>Fungi</taxon>
        <taxon>Fungi incertae sedis</taxon>
        <taxon>Mucoromycota</taxon>
        <taxon>Mucoromycotina</taxon>
        <taxon>Mucoromycetes</taxon>
        <taxon>Mucorales</taxon>
        <taxon>Mucorineae</taxon>
        <taxon>Mucoraceae</taxon>
        <taxon>Helicostylum</taxon>
    </lineage>
</organism>
<proteinExistence type="predicted"/>
<dbReference type="EMBL" id="BAABUJ010000032">
    <property type="protein sequence ID" value="GAA5804108.1"/>
    <property type="molecule type" value="Genomic_DNA"/>
</dbReference>
<evidence type="ECO:0000313" key="3">
    <source>
        <dbReference type="EMBL" id="GAA5804108.1"/>
    </source>
</evidence>
<sequence>MQHNAIQIRKRPNESDSISKHIKKKRPTDRNVPPKIEAYVPESKLYTELCEFEKNLDVAIMRKRLDIQEALGKPTKVRRTLRIFVSNTAADQTSQLHDSNNFEINNENAPSWTLKIEGRLLDPLIPTKKAQPIQKFTSFFKSIIVELDRDPDMFPEGNIIEVSIRWHKQASSSDSDGVELKRKGDVNVNARIILVPDFNPQKYKVGPGLVDLINLKLATKPHIIMEVWNYVKEHRLQDTEDKRVIKCDEKLTQLFDMEQIHFSQLPELVNNHLSRPDPIVLEYTVNVDKQFNHSTKAYDMDVELDSVVRQKMMNGVASSQTQKDIMALDDKIVQCVQSINNSKIKRNFLIQFSRNPIEFINKWITSQARDLELLIDIKAILGETKVNLEDVRQTNFYKQPWVKEAVFHYLTSKTQQRMQELLASQRH</sequence>
<reference evidence="3 4" key="1">
    <citation type="submission" date="2024-04" db="EMBL/GenBank/DDBJ databases">
        <title>genome sequences of Mucor flavus KT1a and Helicostylum pulchrum KT1b strains isolation_sourced from the surface of a dry-aged beef.</title>
        <authorList>
            <person name="Toyotome T."/>
            <person name="Hosono M."/>
            <person name="Torimaru M."/>
            <person name="Fukuda K."/>
            <person name="Mikami N."/>
        </authorList>
    </citation>
    <scope>NUCLEOTIDE SEQUENCE [LARGE SCALE GENOMIC DNA]</scope>
    <source>
        <strain evidence="3 4">KT1b</strain>
    </source>
</reference>
<dbReference type="SMART" id="SM00151">
    <property type="entry name" value="SWIB"/>
    <property type="match status" value="1"/>
</dbReference>
<name>A0ABP9YB17_9FUNG</name>
<gene>
    <name evidence="3" type="ORF">HPULCUR_009594</name>
</gene>
<dbReference type="Gene3D" id="1.10.245.10">
    <property type="entry name" value="SWIB/MDM2 domain"/>
    <property type="match status" value="1"/>
</dbReference>